<proteinExistence type="predicted"/>
<name>A0A0E9UGI9_ANGAN</name>
<dbReference type="AlphaFoldDB" id="A0A0E9UGI9"/>
<organism evidence="1">
    <name type="scientific">Anguilla anguilla</name>
    <name type="common">European freshwater eel</name>
    <name type="synonym">Muraena anguilla</name>
    <dbReference type="NCBI Taxonomy" id="7936"/>
    <lineage>
        <taxon>Eukaryota</taxon>
        <taxon>Metazoa</taxon>
        <taxon>Chordata</taxon>
        <taxon>Craniata</taxon>
        <taxon>Vertebrata</taxon>
        <taxon>Euteleostomi</taxon>
        <taxon>Actinopterygii</taxon>
        <taxon>Neopterygii</taxon>
        <taxon>Teleostei</taxon>
        <taxon>Anguilliformes</taxon>
        <taxon>Anguillidae</taxon>
        <taxon>Anguilla</taxon>
    </lineage>
</organism>
<sequence length="44" mass="5122">MLAVVQFNLTTLRSMHFEACTLENVNFVLIIKVQMQEELGLLQR</sequence>
<evidence type="ECO:0000313" key="1">
    <source>
        <dbReference type="EMBL" id="JAH64360.1"/>
    </source>
</evidence>
<protein>
    <submittedName>
        <fullName evidence="1">Uncharacterized protein</fullName>
    </submittedName>
</protein>
<reference evidence="1" key="1">
    <citation type="submission" date="2014-11" db="EMBL/GenBank/DDBJ databases">
        <authorList>
            <person name="Amaro Gonzalez C."/>
        </authorList>
    </citation>
    <scope>NUCLEOTIDE SEQUENCE</scope>
</reference>
<dbReference type="EMBL" id="GBXM01044217">
    <property type="protein sequence ID" value="JAH64360.1"/>
    <property type="molecule type" value="Transcribed_RNA"/>
</dbReference>
<reference evidence="1" key="2">
    <citation type="journal article" date="2015" name="Fish Shellfish Immunol.">
        <title>Early steps in the European eel (Anguilla anguilla)-Vibrio vulnificus interaction in the gills: Role of the RtxA13 toxin.</title>
        <authorList>
            <person name="Callol A."/>
            <person name="Pajuelo D."/>
            <person name="Ebbesson L."/>
            <person name="Teles M."/>
            <person name="MacKenzie S."/>
            <person name="Amaro C."/>
        </authorList>
    </citation>
    <scope>NUCLEOTIDE SEQUENCE</scope>
</reference>
<accession>A0A0E9UGI9</accession>